<feature type="compositionally biased region" description="Acidic residues" evidence="1">
    <location>
        <begin position="227"/>
        <end position="247"/>
    </location>
</feature>
<feature type="compositionally biased region" description="Basic and acidic residues" evidence="1">
    <location>
        <begin position="127"/>
        <end position="139"/>
    </location>
</feature>
<evidence type="ECO:0000313" key="2">
    <source>
        <dbReference type="EMBL" id="KAF6748985.1"/>
    </source>
</evidence>
<dbReference type="Proteomes" id="UP000521943">
    <property type="component" value="Unassembled WGS sequence"/>
</dbReference>
<comment type="caution">
    <text evidence="2">The sequence shown here is derived from an EMBL/GenBank/DDBJ whole genome shotgun (WGS) entry which is preliminary data.</text>
</comment>
<proteinExistence type="predicted"/>
<feature type="compositionally biased region" description="Acidic residues" evidence="1">
    <location>
        <begin position="71"/>
        <end position="91"/>
    </location>
</feature>
<feature type="compositionally biased region" description="Basic and acidic residues" evidence="1">
    <location>
        <begin position="107"/>
        <end position="119"/>
    </location>
</feature>
<name>A0A8H6LZS0_9AGAR</name>
<sequence length="363" mass="39969">MANPRRAAVYDLTGLRIHADGQRVSQTSNNPRARYWEPGATQDARGNWIARDAAGSLDVPRFVKRRKSQGEGEEDLDEDAAELEQGEEGEQEATGSGSNQTKKNSRKGKEREHESGKERRSTKRRKFQDDDFVKGKEIKLSGPRTAGGHELPSAELLTAIHHFASHHYADNGMLINSSKQYRLRRKNQREAKAKAKAKAELAAAIAEDEAKGHGSSSKVPSHAQRESDEEDDEGAEEEEESNSDDDSEKEKAELASLKPHPIDEPEAGSSRIKGPGRPKRSKQYRDMYKAMDGSALMAIGILCQEYVRHLVTNAGPHQEEGMTASSSRVAQGDPPPSSPPVGDDQGSGREDVDFLENIDPLLR</sequence>
<dbReference type="AlphaFoldDB" id="A0A8H6LZS0"/>
<protein>
    <submittedName>
        <fullName evidence="2">Uncharacterized protein</fullName>
    </submittedName>
</protein>
<evidence type="ECO:0000256" key="1">
    <source>
        <dbReference type="SAM" id="MobiDB-lite"/>
    </source>
</evidence>
<feature type="region of interest" description="Disordered" evidence="1">
    <location>
        <begin position="180"/>
        <end position="286"/>
    </location>
</feature>
<accession>A0A8H6LZS0</accession>
<dbReference type="EMBL" id="JACGCI010000067">
    <property type="protein sequence ID" value="KAF6748985.1"/>
    <property type="molecule type" value="Genomic_DNA"/>
</dbReference>
<keyword evidence="3" id="KW-1185">Reference proteome</keyword>
<feature type="region of interest" description="Disordered" evidence="1">
    <location>
        <begin position="317"/>
        <end position="363"/>
    </location>
</feature>
<feature type="region of interest" description="Disordered" evidence="1">
    <location>
        <begin position="21"/>
        <end position="150"/>
    </location>
</feature>
<organism evidence="2 3">
    <name type="scientific">Ephemerocybe angulata</name>
    <dbReference type="NCBI Taxonomy" id="980116"/>
    <lineage>
        <taxon>Eukaryota</taxon>
        <taxon>Fungi</taxon>
        <taxon>Dikarya</taxon>
        <taxon>Basidiomycota</taxon>
        <taxon>Agaricomycotina</taxon>
        <taxon>Agaricomycetes</taxon>
        <taxon>Agaricomycetidae</taxon>
        <taxon>Agaricales</taxon>
        <taxon>Agaricineae</taxon>
        <taxon>Psathyrellaceae</taxon>
        <taxon>Ephemerocybe</taxon>
    </lineage>
</organism>
<feature type="compositionally biased region" description="Basic and acidic residues" evidence="1">
    <location>
        <begin position="188"/>
        <end position="199"/>
    </location>
</feature>
<evidence type="ECO:0000313" key="3">
    <source>
        <dbReference type="Proteomes" id="UP000521943"/>
    </source>
</evidence>
<gene>
    <name evidence="2" type="ORF">DFP72DRAFT_1073810</name>
</gene>
<reference evidence="2 3" key="1">
    <citation type="submission" date="2020-07" db="EMBL/GenBank/DDBJ databases">
        <title>Comparative genomics of pyrophilous fungi reveals a link between fire events and developmental genes.</title>
        <authorList>
            <consortium name="DOE Joint Genome Institute"/>
            <person name="Steindorff A.S."/>
            <person name="Carver A."/>
            <person name="Calhoun S."/>
            <person name="Stillman K."/>
            <person name="Liu H."/>
            <person name="Lipzen A."/>
            <person name="Pangilinan J."/>
            <person name="Labutti K."/>
            <person name="Bruns T.D."/>
            <person name="Grigoriev I.V."/>
        </authorList>
    </citation>
    <scope>NUCLEOTIDE SEQUENCE [LARGE SCALE GENOMIC DNA]</scope>
    <source>
        <strain evidence="2 3">CBS 144469</strain>
    </source>
</reference>
<dbReference type="OrthoDB" id="2565191at2759"/>